<dbReference type="Gene3D" id="3.40.50.150">
    <property type="entry name" value="Vaccinia Virus protein VP39"/>
    <property type="match status" value="1"/>
</dbReference>
<sequence>MANNDVCSHKMAGFFDSKIRKIFQNPEKIVGPYIDKGMKVLDLGCGPGFFTIAMAKLVGSNGEVVGADLQKEMLSKVKSKIQGTDLEDIIQLHNTKKDSIGLSKKFDFILVFYMLHEVPNQNKTLKELYDLLNDQGKILIVEPKGHVSKKDFEKSIELMKQYFNVFIGSKVFYSHSVILEKKEFS</sequence>
<dbReference type="GO" id="GO:0032259">
    <property type="term" value="P:methylation"/>
    <property type="evidence" value="ECO:0007669"/>
    <property type="project" value="UniProtKB-KW"/>
</dbReference>
<organism evidence="2">
    <name type="scientific">bioreactor metagenome</name>
    <dbReference type="NCBI Taxonomy" id="1076179"/>
    <lineage>
        <taxon>unclassified sequences</taxon>
        <taxon>metagenomes</taxon>
        <taxon>ecological metagenomes</taxon>
    </lineage>
</organism>
<keyword evidence="2" id="KW-0830">Ubiquinone</keyword>
<dbReference type="InterPro" id="IPR029063">
    <property type="entry name" value="SAM-dependent_MTases_sf"/>
</dbReference>
<dbReference type="InterPro" id="IPR025714">
    <property type="entry name" value="Methyltranfer_dom"/>
</dbReference>
<dbReference type="AlphaFoldDB" id="A0A644VJN9"/>
<dbReference type="CDD" id="cd02440">
    <property type="entry name" value="AdoMet_MTases"/>
    <property type="match status" value="1"/>
</dbReference>
<keyword evidence="2" id="KW-0808">Transferase</keyword>
<protein>
    <submittedName>
        <fullName evidence="2">Ubiquinone/menaquinone biosynthesis C-methyltransferase UbiE</fullName>
        <ecNumber evidence="2">2.1.1.163</ecNumber>
    </submittedName>
</protein>
<gene>
    <name evidence="2" type="primary">ubiE_31</name>
    <name evidence="2" type="ORF">SDC9_37498</name>
</gene>
<dbReference type="PANTHER" id="PTHR43861">
    <property type="entry name" value="TRANS-ACONITATE 2-METHYLTRANSFERASE-RELATED"/>
    <property type="match status" value="1"/>
</dbReference>
<reference evidence="2" key="1">
    <citation type="submission" date="2019-08" db="EMBL/GenBank/DDBJ databases">
        <authorList>
            <person name="Kucharzyk K."/>
            <person name="Murdoch R.W."/>
            <person name="Higgins S."/>
            <person name="Loffler F."/>
        </authorList>
    </citation>
    <scope>NUCLEOTIDE SEQUENCE</scope>
</reference>
<dbReference type="Pfam" id="PF13847">
    <property type="entry name" value="Methyltransf_31"/>
    <property type="match status" value="1"/>
</dbReference>
<dbReference type="PANTHER" id="PTHR43861:SF1">
    <property type="entry name" value="TRANS-ACONITATE 2-METHYLTRANSFERASE"/>
    <property type="match status" value="1"/>
</dbReference>
<evidence type="ECO:0000313" key="2">
    <source>
        <dbReference type="EMBL" id="MPL91430.1"/>
    </source>
</evidence>
<dbReference type="EC" id="2.1.1.163" evidence="2"/>
<accession>A0A644VJN9</accession>
<comment type="caution">
    <text evidence="2">The sequence shown here is derived from an EMBL/GenBank/DDBJ whole genome shotgun (WGS) entry which is preliminary data.</text>
</comment>
<proteinExistence type="predicted"/>
<keyword evidence="2" id="KW-0489">Methyltransferase</keyword>
<feature type="domain" description="Methyltransferase" evidence="1">
    <location>
        <begin position="34"/>
        <end position="153"/>
    </location>
</feature>
<dbReference type="GO" id="GO:0043770">
    <property type="term" value="F:demethylmenaquinone methyltransferase activity"/>
    <property type="evidence" value="ECO:0007669"/>
    <property type="project" value="UniProtKB-EC"/>
</dbReference>
<name>A0A644VJN9_9ZZZZ</name>
<dbReference type="SUPFAM" id="SSF53335">
    <property type="entry name" value="S-adenosyl-L-methionine-dependent methyltransferases"/>
    <property type="match status" value="1"/>
</dbReference>
<evidence type="ECO:0000259" key="1">
    <source>
        <dbReference type="Pfam" id="PF13847"/>
    </source>
</evidence>
<dbReference type="EMBL" id="VSSQ01000329">
    <property type="protein sequence ID" value="MPL91430.1"/>
    <property type="molecule type" value="Genomic_DNA"/>
</dbReference>